<evidence type="ECO:0000313" key="3">
    <source>
        <dbReference type="EMBL" id="KPI84118.1"/>
    </source>
</evidence>
<keyword evidence="2" id="KW-0812">Transmembrane</keyword>
<sequence length="402" mass="43465">MRTFTSLARPSSSLQTAAARTIWPAHGQALLHRFPLSSLPCVRAPAGGGTPMATIFSFPLHSCIRHASTERAGAAATPSQAAERNDHGNGNRDQQKGRRGASASFFFEAYRSFRQARHTRQDRQYQTLSMYLTRLPPGIRELLLYSPFLALLYFVLVQARAYYLDEEESWYMIMVPSRWRYSTVSVPTAAPVATEEAPEVNGAGSPATSSMKYTTPTVHVSSLLKRAPTSGPLLSASTQMTYWTTVADAGKALCEKDCVGNDEGAHAATSSKHRISTSGGNPDAEGRQLERSATATTYAYLARAVHDAAAVAAARSVAPPLVAPFHEVTVRRGQPRHAPAVPPSSHDATTLKRMKDPKDEEGGRAAEALARHHPYGVWEGPLQVLRDTSTSCVVGYAVSTMA</sequence>
<dbReference type="AlphaFoldDB" id="A0A0N1HUT6"/>
<feature type="region of interest" description="Disordered" evidence="1">
    <location>
        <begin position="332"/>
        <end position="366"/>
    </location>
</feature>
<comment type="caution">
    <text evidence="3">The sequence shown here is derived from an EMBL/GenBank/DDBJ whole genome shotgun (WGS) entry which is preliminary data.</text>
</comment>
<feature type="compositionally biased region" description="Basic and acidic residues" evidence="1">
    <location>
        <begin position="83"/>
        <end position="96"/>
    </location>
</feature>
<dbReference type="OrthoDB" id="265668at2759"/>
<dbReference type="Proteomes" id="UP000038009">
    <property type="component" value="Unassembled WGS sequence"/>
</dbReference>
<keyword evidence="4" id="KW-1185">Reference proteome</keyword>
<gene>
    <name evidence="3" type="ORF">ABL78_6834</name>
</gene>
<dbReference type="EMBL" id="LJSK01000288">
    <property type="protein sequence ID" value="KPI84118.1"/>
    <property type="molecule type" value="Genomic_DNA"/>
</dbReference>
<feature type="compositionally biased region" description="Basic and acidic residues" evidence="1">
    <location>
        <begin position="349"/>
        <end position="364"/>
    </location>
</feature>
<feature type="transmembrane region" description="Helical" evidence="2">
    <location>
        <begin position="142"/>
        <end position="163"/>
    </location>
</feature>
<evidence type="ECO:0000256" key="1">
    <source>
        <dbReference type="SAM" id="MobiDB-lite"/>
    </source>
</evidence>
<organism evidence="3 4">
    <name type="scientific">Leptomonas seymouri</name>
    <dbReference type="NCBI Taxonomy" id="5684"/>
    <lineage>
        <taxon>Eukaryota</taxon>
        <taxon>Discoba</taxon>
        <taxon>Euglenozoa</taxon>
        <taxon>Kinetoplastea</taxon>
        <taxon>Metakinetoplastina</taxon>
        <taxon>Trypanosomatida</taxon>
        <taxon>Trypanosomatidae</taxon>
        <taxon>Leishmaniinae</taxon>
        <taxon>Leptomonas</taxon>
    </lineage>
</organism>
<evidence type="ECO:0000313" key="4">
    <source>
        <dbReference type="Proteomes" id="UP000038009"/>
    </source>
</evidence>
<evidence type="ECO:0000256" key="2">
    <source>
        <dbReference type="SAM" id="Phobius"/>
    </source>
</evidence>
<feature type="region of interest" description="Disordered" evidence="1">
    <location>
        <begin position="73"/>
        <end position="99"/>
    </location>
</feature>
<accession>A0A0N1HUT6</accession>
<keyword evidence="2" id="KW-1133">Transmembrane helix</keyword>
<dbReference type="VEuPathDB" id="TriTrypDB:Lsey_0288_0080"/>
<feature type="region of interest" description="Disordered" evidence="1">
    <location>
        <begin position="264"/>
        <end position="288"/>
    </location>
</feature>
<protein>
    <submittedName>
        <fullName evidence="3">Uncharacterized protein</fullName>
    </submittedName>
</protein>
<keyword evidence="2" id="KW-0472">Membrane</keyword>
<proteinExistence type="predicted"/>
<reference evidence="3 4" key="1">
    <citation type="journal article" date="2015" name="PLoS Pathog.">
        <title>Leptomonas seymouri: Adaptations to the Dixenous Life Cycle Analyzed by Genome Sequencing, Transcriptome Profiling and Co-infection with Leishmania donovani.</title>
        <authorList>
            <person name="Kraeva N."/>
            <person name="Butenko A."/>
            <person name="Hlavacova J."/>
            <person name="Kostygov A."/>
            <person name="Myskova J."/>
            <person name="Grybchuk D."/>
            <person name="Lestinova T."/>
            <person name="Votypka J."/>
            <person name="Volf P."/>
            <person name="Opperdoes F."/>
            <person name="Flegontov P."/>
            <person name="Lukes J."/>
            <person name="Yurchenko V."/>
        </authorList>
    </citation>
    <scope>NUCLEOTIDE SEQUENCE [LARGE SCALE GENOMIC DNA]</scope>
    <source>
        <strain evidence="3 4">ATCC 30220</strain>
    </source>
</reference>
<name>A0A0N1HUT6_LEPSE</name>